<dbReference type="Pfam" id="PF12215">
    <property type="entry name" value="Glyco_hydr_116N"/>
    <property type="match status" value="1"/>
</dbReference>
<comment type="caution">
    <text evidence="3">The sequence shown here is derived from an EMBL/GenBank/DDBJ whole genome shotgun (WGS) entry which is preliminary data.</text>
</comment>
<evidence type="ECO:0000259" key="2">
    <source>
        <dbReference type="Pfam" id="PF12215"/>
    </source>
</evidence>
<evidence type="ECO:0000313" key="3">
    <source>
        <dbReference type="EMBL" id="GHF25356.1"/>
    </source>
</evidence>
<protein>
    <submittedName>
        <fullName evidence="3">Uncharacterized protein</fullName>
    </submittedName>
</protein>
<dbReference type="Proteomes" id="UP000605897">
    <property type="component" value="Unassembled WGS sequence"/>
</dbReference>
<accession>A0ABQ3JFI3</accession>
<feature type="domain" description="Glycosyl-hydrolase family 116 N-terminal" evidence="2">
    <location>
        <begin position="1"/>
        <end position="316"/>
    </location>
</feature>
<gene>
    <name evidence="3" type="ORF">GCM10017786_69380</name>
</gene>
<dbReference type="InterPro" id="IPR024462">
    <property type="entry name" value="GH116_N"/>
</dbReference>
<evidence type="ECO:0000313" key="4">
    <source>
        <dbReference type="Proteomes" id="UP000605897"/>
    </source>
</evidence>
<feature type="domain" description="Glycosyl-hydrolase family 116 catalytic region" evidence="1">
    <location>
        <begin position="434"/>
        <end position="725"/>
    </location>
</feature>
<sequence length="820" mass="89840">MPLGGIGTGTVGLGGRGDLRDWEIMNRPAKGFTPERAFFAVRVAEQDGSSLLRAAEGRIDPGDYEGRYGSLVPGSGLPRFRHATFDAAYPLAQVTLSDPGFPVWVRLEAFNPFVPVDADFSGIPVAVLRYVVSNSDDRPRLVTLCGSMPNLVGQNTDGALVEGGFNTRQAVGDLIGVQCSGSPEHCDAERWGTMAIAAMTSPGDDVTARTNWIARGVGDDLLDFWDDLAADGRLDERASDRRDPVGSVAVTRWLGPGESTTFPFLITWHFPHRRAWVDEELLPGNERTPEIVGNHYTGLWSDAWAVAADVAERYDELESRTVEFVRAFCSSDLPGPVKEAALFNLSTLRSQTCFRTGDGRFYGWEGCNDRSGSCFGSCTHVWNYEPATAHLFGSLARAMREVEFAHATDSDGRMSFRVMLPLDRAQEWAFAAADGQLGCLVKLYREWTLSGDDRLLSALWPTARRALEFCWIPGGWDADRDGVLEGCQHNTMDVEYYGPNPQMGGWYLAALRAAEEMARHLGEDAFAETCGSLFRSGSTWIDDNLFTGSYYRQLVRPVAPGEPVAAGLLWPLLPIDPGAPDYQLGDGCLLDQMVGQVLAHQTGLGHLLDPDHIRTTLESVLRLNRRAGLDAHFNPMRSYALGDENALIMCSYDEGERPRRPFPYYAEVMTGAEYTAAAALAYEGRVDDAVRIVQDVRDRYDGFKRNPFDEAEAGHHYVRALASWGVSLAVTGFRYSRRSATLWLRGKKGARDFWSTGDAWGTAYQHLGDGAAQVRVEVHGGSLELLVVELAGLGTCRRADAASTASVSAGQSVLLYGEGH</sequence>
<dbReference type="InterPro" id="IPR052566">
    <property type="entry name" value="Non-lysos_glucosylceramidase"/>
</dbReference>
<dbReference type="Gene3D" id="1.50.10.10">
    <property type="match status" value="1"/>
</dbReference>
<dbReference type="SUPFAM" id="SSF48208">
    <property type="entry name" value="Six-hairpin glycosidases"/>
    <property type="match status" value="1"/>
</dbReference>
<dbReference type="InterPro" id="IPR008928">
    <property type="entry name" value="6-hairpin_glycosidase_sf"/>
</dbReference>
<dbReference type="Pfam" id="PF04685">
    <property type="entry name" value="DUF608"/>
    <property type="match status" value="1"/>
</dbReference>
<evidence type="ECO:0000259" key="1">
    <source>
        <dbReference type="Pfam" id="PF04685"/>
    </source>
</evidence>
<dbReference type="PANTHER" id="PTHR12654">
    <property type="entry name" value="BILE ACID BETA-GLUCOSIDASE-RELATED"/>
    <property type="match status" value="1"/>
</dbReference>
<reference evidence="4" key="1">
    <citation type="journal article" date="2019" name="Int. J. Syst. Evol. Microbiol.">
        <title>The Global Catalogue of Microorganisms (GCM) 10K type strain sequencing project: providing services to taxonomists for standard genome sequencing and annotation.</title>
        <authorList>
            <consortium name="The Broad Institute Genomics Platform"/>
            <consortium name="The Broad Institute Genome Sequencing Center for Infectious Disease"/>
            <person name="Wu L."/>
            <person name="Ma J."/>
        </authorList>
    </citation>
    <scope>NUCLEOTIDE SEQUENCE [LARGE SCALE GENOMIC DNA]</scope>
    <source>
        <strain evidence="4">CGMCC 4.7677</strain>
    </source>
</reference>
<name>A0ABQ3JFI3_9PSEU</name>
<keyword evidence="4" id="KW-1185">Reference proteome</keyword>
<proteinExistence type="predicted"/>
<dbReference type="InterPro" id="IPR012341">
    <property type="entry name" value="6hp_glycosidase-like_sf"/>
</dbReference>
<dbReference type="EMBL" id="BNAU01000011">
    <property type="protein sequence ID" value="GHF25356.1"/>
    <property type="molecule type" value="Genomic_DNA"/>
</dbReference>
<organism evidence="3 4">
    <name type="scientific">Amycolatopsis deserti</name>
    <dbReference type="NCBI Taxonomy" id="185696"/>
    <lineage>
        <taxon>Bacteria</taxon>
        <taxon>Bacillati</taxon>
        <taxon>Actinomycetota</taxon>
        <taxon>Actinomycetes</taxon>
        <taxon>Pseudonocardiales</taxon>
        <taxon>Pseudonocardiaceae</taxon>
        <taxon>Amycolatopsis</taxon>
    </lineage>
</organism>
<dbReference type="PANTHER" id="PTHR12654:SF0">
    <property type="entry name" value="NON-LYSOSOMAL GLUCOSYLCERAMIDASE"/>
    <property type="match status" value="1"/>
</dbReference>
<dbReference type="InterPro" id="IPR006775">
    <property type="entry name" value="GH116_catalytic"/>
</dbReference>